<evidence type="ECO:0000256" key="12">
    <source>
        <dbReference type="RuleBase" id="RU365097"/>
    </source>
</evidence>
<dbReference type="Proteomes" id="UP000529795">
    <property type="component" value="Unassembled WGS sequence"/>
</dbReference>
<evidence type="ECO:0000256" key="1">
    <source>
        <dbReference type="ARBA" id="ARBA00002949"/>
    </source>
</evidence>
<keyword evidence="6 12" id="KW-0500">Molybdenum</keyword>
<dbReference type="SUPFAM" id="SSF161098">
    <property type="entry name" value="MetI-like"/>
    <property type="match status" value="1"/>
</dbReference>
<dbReference type="NCBIfam" id="TIGR02141">
    <property type="entry name" value="modB_ABC"/>
    <property type="match status" value="1"/>
</dbReference>
<evidence type="ECO:0000313" key="14">
    <source>
        <dbReference type="EMBL" id="MBB4154753.1"/>
    </source>
</evidence>
<comment type="subcellular location">
    <subcellularLocation>
        <location evidence="2 12">Cell inner membrane</location>
        <topology evidence="2 12">Multi-pass membrane protein</topology>
    </subcellularLocation>
    <subcellularLocation>
        <location evidence="11">Cell membrane</location>
        <topology evidence="11">Multi-pass membrane protein</topology>
    </subcellularLocation>
</comment>
<evidence type="ECO:0000256" key="9">
    <source>
        <dbReference type="ARBA" id="ARBA00022989"/>
    </source>
</evidence>
<evidence type="ECO:0000256" key="6">
    <source>
        <dbReference type="ARBA" id="ARBA00022505"/>
    </source>
</evidence>
<keyword evidence="7 12" id="KW-0997">Cell inner membrane</keyword>
<feature type="transmembrane region" description="Helical" evidence="11">
    <location>
        <begin position="187"/>
        <end position="210"/>
    </location>
</feature>
<comment type="similarity">
    <text evidence="3 12">Belongs to the binding-protein-dependent transport system permease family. CysTW subfamily.</text>
</comment>
<feature type="domain" description="ABC transmembrane type-1" evidence="13">
    <location>
        <begin position="1"/>
        <end position="209"/>
    </location>
</feature>
<feature type="transmembrane region" description="Helical" evidence="11">
    <location>
        <begin position="73"/>
        <end position="94"/>
    </location>
</feature>
<dbReference type="PANTHER" id="PTHR30183">
    <property type="entry name" value="MOLYBDENUM TRANSPORT SYSTEM PERMEASE PROTEIN MODB"/>
    <property type="match status" value="1"/>
</dbReference>
<comment type="function">
    <text evidence="1 12">Part of the binding-protein-dependent transport system for molybdenum; probably responsible for the translocation of the substrate across the membrane.</text>
</comment>
<dbReference type="EMBL" id="JACIEV010000007">
    <property type="protein sequence ID" value="MBB4154753.1"/>
    <property type="molecule type" value="Genomic_DNA"/>
</dbReference>
<feature type="transmembrane region" description="Helical" evidence="11">
    <location>
        <begin position="126"/>
        <end position="148"/>
    </location>
</feature>
<gene>
    <name evidence="14" type="ORF">GGQ80_002669</name>
</gene>
<evidence type="ECO:0000256" key="7">
    <source>
        <dbReference type="ARBA" id="ARBA00022519"/>
    </source>
</evidence>
<evidence type="ECO:0000256" key="3">
    <source>
        <dbReference type="ARBA" id="ARBA00007069"/>
    </source>
</evidence>
<evidence type="ECO:0000256" key="5">
    <source>
        <dbReference type="ARBA" id="ARBA00022475"/>
    </source>
</evidence>
<dbReference type="NCBIfam" id="NF006939">
    <property type="entry name" value="PRK09421.1"/>
    <property type="match status" value="1"/>
</dbReference>
<accession>A0A840F649</accession>
<feature type="transmembrane region" description="Helical" evidence="11">
    <location>
        <begin position="6"/>
        <end position="27"/>
    </location>
</feature>
<sequence>MLLSLKVGGAAMAATLPLAFALAWLLARRRFPGKLLVDAVIHLPLVVPPVVTGWVLLLLFAPAGPIGGVLERWFGVSVLFRWSGAAIAAGVMALPLMVRAMRLSIEAVDRRLEQAAETLGASPWRVFATVTLPLAFPGVLAAAVLGFARSIGEFGATITFVSNVPGETRTLPLAIYSALQVPGGEGAVWRLAAISVGLSLAALVASEWLARRMGRGTHVL</sequence>
<evidence type="ECO:0000256" key="11">
    <source>
        <dbReference type="RuleBase" id="RU363032"/>
    </source>
</evidence>
<name>A0A840F649_9SPHN</name>
<keyword evidence="15" id="KW-1185">Reference proteome</keyword>
<dbReference type="Pfam" id="PF00528">
    <property type="entry name" value="BPD_transp_1"/>
    <property type="match status" value="1"/>
</dbReference>
<comment type="caution">
    <text evidence="14">The sequence shown here is derived from an EMBL/GenBank/DDBJ whole genome shotgun (WGS) entry which is preliminary data.</text>
</comment>
<organism evidence="14 15">
    <name type="scientific">Sphingomonas jinjuensis</name>
    <dbReference type="NCBI Taxonomy" id="535907"/>
    <lineage>
        <taxon>Bacteria</taxon>
        <taxon>Pseudomonadati</taxon>
        <taxon>Pseudomonadota</taxon>
        <taxon>Alphaproteobacteria</taxon>
        <taxon>Sphingomonadales</taxon>
        <taxon>Sphingomonadaceae</taxon>
        <taxon>Sphingomonas</taxon>
    </lineage>
</organism>
<dbReference type="PROSITE" id="PS50928">
    <property type="entry name" value="ABC_TM1"/>
    <property type="match status" value="1"/>
</dbReference>
<dbReference type="AlphaFoldDB" id="A0A840F649"/>
<dbReference type="GO" id="GO:0015098">
    <property type="term" value="F:molybdate ion transmembrane transporter activity"/>
    <property type="evidence" value="ECO:0007669"/>
    <property type="project" value="UniProtKB-UniRule"/>
</dbReference>
<dbReference type="InterPro" id="IPR000515">
    <property type="entry name" value="MetI-like"/>
</dbReference>
<dbReference type="Gene3D" id="1.10.3720.10">
    <property type="entry name" value="MetI-like"/>
    <property type="match status" value="1"/>
</dbReference>
<keyword evidence="10 11" id="KW-0472">Membrane</keyword>
<dbReference type="FunFam" id="1.10.3720.10:FF:000018">
    <property type="entry name" value="Molybdenum transport system permease"/>
    <property type="match status" value="1"/>
</dbReference>
<protein>
    <recommendedName>
        <fullName evidence="12">Molybdenum transport system permease</fullName>
    </recommendedName>
</protein>
<feature type="transmembrane region" description="Helical" evidence="11">
    <location>
        <begin position="39"/>
        <end position="61"/>
    </location>
</feature>
<keyword evidence="5" id="KW-1003">Cell membrane</keyword>
<keyword evidence="4 11" id="KW-0813">Transport</keyword>
<evidence type="ECO:0000259" key="13">
    <source>
        <dbReference type="PROSITE" id="PS50928"/>
    </source>
</evidence>
<evidence type="ECO:0000256" key="10">
    <source>
        <dbReference type="ARBA" id="ARBA00023136"/>
    </source>
</evidence>
<evidence type="ECO:0000313" key="15">
    <source>
        <dbReference type="Proteomes" id="UP000529795"/>
    </source>
</evidence>
<dbReference type="GO" id="GO:0005886">
    <property type="term" value="C:plasma membrane"/>
    <property type="evidence" value="ECO:0007669"/>
    <property type="project" value="UniProtKB-SubCell"/>
</dbReference>
<dbReference type="InterPro" id="IPR035906">
    <property type="entry name" value="MetI-like_sf"/>
</dbReference>
<dbReference type="CDD" id="cd06261">
    <property type="entry name" value="TM_PBP2"/>
    <property type="match status" value="1"/>
</dbReference>
<evidence type="ECO:0000256" key="2">
    <source>
        <dbReference type="ARBA" id="ARBA00004429"/>
    </source>
</evidence>
<keyword evidence="8 11" id="KW-0812">Transmembrane</keyword>
<keyword evidence="9 11" id="KW-1133">Transmembrane helix</keyword>
<evidence type="ECO:0000256" key="4">
    <source>
        <dbReference type="ARBA" id="ARBA00022448"/>
    </source>
</evidence>
<reference evidence="14 15" key="1">
    <citation type="submission" date="2020-08" db="EMBL/GenBank/DDBJ databases">
        <title>Genomic Encyclopedia of Type Strains, Phase IV (KMG-IV): sequencing the most valuable type-strain genomes for metagenomic binning, comparative biology and taxonomic classification.</title>
        <authorList>
            <person name="Goeker M."/>
        </authorList>
    </citation>
    <scope>NUCLEOTIDE SEQUENCE [LARGE SCALE GENOMIC DNA]</scope>
    <source>
        <strain evidence="14 15">YC6723</strain>
    </source>
</reference>
<dbReference type="PANTHER" id="PTHR30183:SF3">
    <property type="entry name" value="MOLYBDENUM TRANSPORT SYSTEM PERMEASE PROTEIN MODB"/>
    <property type="match status" value="1"/>
</dbReference>
<dbReference type="InterPro" id="IPR011867">
    <property type="entry name" value="ModB_ABC"/>
</dbReference>
<evidence type="ECO:0000256" key="8">
    <source>
        <dbReference type="ARBA" id="ARBA00022692"/>
    </source>
</evidence>
<proteinExistence type="inferred from homology"/>